<evidence type="ECO:0000313" key="1">
    <source>
        <dbReference type="EMBL" id="KAJ8118304.1"/>
    </source>
</evidence>
<evidence type="ECO:0000313" key="2">
    <source>
        <dbReference type="Proteomes" id="UP001153331"/>
    </source>
</evidence>
<accession>A0ACC2IT37</accession>
<sequence length="875" mass="98057">MSDSEIYPHPLKGRTVRLFTVEPGDVDDPITCTLSEASLDESSNSYNALSYCWGASNSSVWITCNSRPLSITPNLHAALCEYRRRATSTPLWVDAVCIDQSNTAERTAQVRMMQTIYSEAACVIVWLGEAEATDTRALELLKMINAPWATFTHPSHQVEIPLFTGQDTASHDALVAAQVPDAWFDALAAFLMRPWFSRIWIVQEIVSAKNFTIWCGPDTLNEDFPVLEASARLLQMSNCNVKIQLATTALPDKNVQGAARSKLMCSGRLWGFKNFREIGVTGIFWNLLITRSFDATDPRDKIFALAGLATDVGEDFVDYSKSYEHVIRELSHMLLDGTIPTTSGSALDIWSCITRDDDDELDGPSWVVDWLKLRDSLYTPLMSQYVSEKPAIQRRPEVVFSSTGEEETLHVRGILFDTIAHIVPSPVVMRQLVPQSDFLTSQHLPGIIAWYEDVKQAAGLPNDPEDEAPMYQPTGEFLYDAFWRTLCCNRTSSSFSTPPADNTSFRAWERLLSLQSARHELELHLRGFCTRQIRIAKASAAFAITALTYRFRNHKLLFVALPFALPPLFQLIDMSWNIALRTNLLEQYKEYIALSTEVQIEQREFEGSHASWTQGRLFGITERGMIGWVPVTSRVGDCVGLFAGCRVPFVLRGTGEGWKIVGDAYVHGAMEGEGQGLEGDMLRIFNPYRLLLSRSNFSLRAPPHQTTMFSNSSMTIFYLRTKYVGAKRSTRQFCARMRARLRRTSIPPVRCVVVSIWQGYVCRSSANARKEKGKGKGKKDTSRNETEPIGREDESDEGRFHASLDHSATRHSSTTHRSTATYRSTYSTATSTQHGSETTASIHLSPFAVRPAAARERRSGDRVMQRVGAGSAIYS</sequence>
<organism evidence="1 2">
    <name type="scientific">Boeremia exigua</name>
    <dbReference type="NCBI Taxonomy" id="749465"/>
    <lineage>
        <taxon>Eukaryota</taxon>
        <taxon>Fungi</taxon>
        <taxon>Dikarya</taxon>
        <taxon>Ascomycota</taxon>
        <taxon>Pezizomycotina</taxon>
        <taxon>Dothideomycetes</taxon>
        <taxon>Pleosporomycetidae</taxon>
        <taxon>Pleosporales</taxon>
        <taxon>Pleosporineae</taxon>
        <taxon>Didymellaceae</taxon>
        <taxon>Boeremia</taxon>
    </lineage>
</organism>
<proteinExistence type="predicted"/>
<gene>
    <name evidence="1" type="ORF">OPT61_g689</name>
</gene>
<dbReference type="Proteomes" id="UP001153331">
    <property type="component" value="Unassembled WGS sequence"/>
</dbReference>
<dbReference type="EMBL" id="JAPHNI010000023">
    <property type="protein sequence ID" value="KAJ8118304.1"/>
    <property type="molecule type" value="Genomic_DNA"/>
</dbReference>
<name>A0ACC2IT37_9PLEO</name>
<keyword evidence="2" id="KW-1185">Reference proteome</keyword>
<comment type="caution">
    <text evidence="1">The sequence shown here is derived from an EMBL/GenBank/DDBJ whole genome shotgun (WGS) entry which is preliminary data.</text>
</comment>
<protein>
    <submittedName>
        <fullName evidence="1">Uncharacterized protein</fullName>
    </submittedName>
</protein>
<reference evidence="1" key="1">
    <citation type="submission" date="2022-11" db="EMBL/GenBank/DDBJ databases">
        <title>Genome Sequence of Boeremia exigua.</title>
        <authorList>
            <person name="Buettner E."/>
        </authorList>
    </citation>
    <scope>NUCLEOTIDE SEQUENCE</scope>
    <source>
        <strain evidence="1">CU02</strain>
    </source>
</reference>